<dbReference type="WBParaSite" id="EVEC_0001241901-mRNA-1">
    <property type="protein sequence ID" value="EVEC_0001241901-mRNA-1"/>
    <property type="gene ID" value="EVEC_0001241901"/>
</dbReference>
<sequence>MVHEIIIADADAVAATEKLWPTNYSARNAIIFASSHLGTLFFNDRQVPVILLPTEQYSVDSGYQLE</sequence>
<keyword evidence="2" id="KW-1185">Reference proteome</keyword>
<name>A0A0N4VN73_ENTVE</name>
<dbReference type="AlphaFoldDB" id="A0A0N4VN73"/>
<proteinExistence type="predicted"/>
<accession>A0A0N4VN73</accession>
<organism evidence="3">
    <name type="scientific">Enterobius vermicularis</name>
    <name type="common">Human pinworm</name>
    <dbReference type="NCBI Taxonomy" id="51028"/>
    <lineage>
        <taxon>Eukaryota</taxon>
        <taxon>Metazoa</taxon>
        <taxon>Ecdysozoa</taxon>
        <taxon>Nematoda</taxon>
        <taxon>Chromadorea</taxon>
        <taxon>Rhabditida</taxon>
        <taxon>Spirurina</taxon>
        <taxon>Oxyuridomorpha</taxon>
        <taxon>Oxyuroidea</taxon>
        <taxon>Oxyuridae</taxon>
        <taxon>Enterobius</taxon>
    </lineage>
</organism>
<dbReference type="Proteomes" id="UP000274131">
    <property type="component" value="Unassembled WGS sequence"/>
</dbReference>
<reference evidence="1 2" key="2">
    <citation type="submission" date="2018-10" db="EMBL/GenBank/DDBJ databases">
        <authorList>
            <consortium name="Pathogen Informatics"/>
        </authorList>
    </citation>
    <scope>NUCLEOTIDE SEQUENCE [LARGE SCALE GENOMIC DNA]</scope>
</reference>
<reference evidence="3" key="1">
    <citation type="submission" date="2017-02" db="UniProtKB">
        <authorList>
            <consortium name="WormBaseParasite"/>
        </authorList>
    </citation>
    <scope>IDENTIFICATION</scope>
</reference>
<protein>
    <submittedName>
        <fullName evidence="3">POR_N domain-containing protein</fullName>
    </submittedName>
</protein>
<gene>
    <name evidence="1" type="ORF">EVEC_LOCUS11619</name>
</gene>
<evidence type="ECO:0000313" key="1">
    <source>
        <dbReference type="EMBL" id="VDD96868.1"/>
    </source>
</evidence>
<dbReference type="EMBL" id="UXUI01012399">
    <property type="protein sequence ID" value="VDD96868.1"/>
    <property type="molecule type" value="Genomic_DNA"/>
</dbReference>
<evidence type="ECO:0000313" key="3">
    <source>
        <dbReference type="WBParaSite" id="EVEC_0001241901-mRNA-1"/>
    </source>
</evidence>
<evidence type="ECO:0000313" key="2">
    <source>
        <dbReference type="Proteomes" id="UP000274131"/>
    </source>
</evidence>